<dbReference type="GO" id="GO:0005524">
    <property type="term" value="F:ATP binding"/>
    <property type="evidence" value="ECO:0007669"/>
    <property type="project" value="UniProtKB-UniRule"/>
</dbReference>
<reference evidence="8" key="1">
    <citation type="submission" date="2023-01" db="EMBL/GenBank/DDBJ databases">
        <title>Metagenome sequencing of chrysophaentin producing Chrysophaeum taylorii.</title>
        <authorList>
            <person name="Davison J."/>
            <person name="Bewley C."/>
        </authorList>
    </citation>
    <scope>NUCLEOTIDE SEQUENCE</scope>
    <source>
        <strain evidence="8">NIES-1699</strain>
    </source>
</reference>
<dbReference type="Proteomes" id="UP001230188">
    <property type="component" value="Unassembled WGS sequence"/>
</dbReference>
<dbReference type="SMART" id="SM00129">
    <property type="entry name" value="KISc"/>
    <property type="match status" value="1"/>
</dbReference>
<dbReference type="PROSITE" id="PS50067">
    <property type="entry name" value="KINESIN_MOTOR_2"/>
    <property type="match status" value="1"/>
</dbReference>
<keyword evidence="9" id="KW-1185">Reference proteome</keyword>
<dbReference type="PANTHER" id="PTHR47972">
    <property type="entry name" value="KINESIN-LIKE PROTEIN KLP-3"/>
    <property type="match status" value="1"/>
</dbReference>
<feature type="coiled-coil region" evidence="5">
    <location>
        <begin position="204"/>
        <end position="238"/>
    </location>
</feature>
<dbReference type="SUPFAM" id="SSF52540">
    <property type="entry name" value="P-loop containing nucleoside triphosphate hydrolases"/>
    <property type="match status" value="1"/>
</dbReference>
<keyword evidence="3 4" id="KW-0505">Motor protein</keyword>
<evidence type="ECO:0000313" key="9">
    <source>
        <dbReference type="Proteomes" id="UP001230188"/>
    </source>
</evidence>
<dbReference type="PROSITE" id="PS00411">
    <property type="entry name" value="KINESIN_MOTOR_1"/>
    <property type="match status" value="1"/>
</dbReference>
<feature type="coiled-coil region" evidence="5">
    <location>
        <begin position="267"/>
        <end position="414"/>
    </location>
</feature>
<dbReference type="GO" id="GO:0005874">
    <property type="term" value="C:microtubule"/>
    <property type="evidence" value="ECO:0007669"/>
    <property type="project" value="UniProtKB-KW"/>
</dbReference>
<evidence type="ECO:0000256" key="3">
    <source>
        <dbReference type="PROSITE-ProRule" id="PRU00283"/>
    </source>
</evidence>
<evidence type="ECO:0000259" key="7">
    <source>
        <dbReference type="PROSITE" id="PS50067"/>
    </source>
</evidence>
<feature type="region of interest" description="Disordered" evidence="6">
    <location>
        <begin position="778"/>
        <end position="801"/>
    </location>
</feature>
<accession>A0AAD7XFP5</accession>
<keyword evidence="5" id="KW-0175">Coiled coil</keyword>
<dbReference type="InterPro" id="IPR027417">
    <property type="entry name" value="P-loop_NTPase"/>
</dbReference>
<comment type="similarity">
    <text evidence="3 4">Belongs to the TRAFAC class myosin-kinesin ATPase superfamily. Kinesin family.</text>
</comment>
<dbReference type="InterPro" id="IPR036961">
    <property type="entry name" value="Kinesin_motor_dom_sf"/>
</dbReference>
<dbReference type="InterPro" id="IPR001752">
    <property type="entry name" value="Kinesin_motor_dom"/>
</dbReference>
<evidence type="ECO:0000256" key="5">
    <source>
        <dbReference type="SAM" id="Coils"/>
    </source>
</evidence>
<sequence length="801" mass="88425">MAMMKENVENCVSPSERVGTFSRVEKTPESPGSADQATHEMFTMCFSPPRHTKARVTFGGKLFSGEDTQEEPTLRERRQGTPASKTDANNELRELNDAISAEKRKMERYTRLAESAGRSSLSGSPAPWRLLPCREALTPRDTESREAARHVAALRLQTLLHHKRAQRAFAQTVKLEKAERARRDALERGEKDARVLDFHQRRVEDQLRFQLASAERERAALEAKLKAAMDDNAKLREDLLNGPSQEGEQQEAIARVVVNDDRRGREIEALGAEVEALKAARSDEREALEAELEALTTSKNSEIEALRAEVDEEKSTSRREREERELASARRIASLERDLDAAIGEQRRVVEEGEALRRDLVAEFEARRSDLEAKLEARRRDLEASVEARVEREAREATRRALDAEEARQHAEASFEADRRAWDAVRRTLHNRVVELRGNIRTFVRVRPAVDVAKTGQPAATSVACPRPPAGASGEMVEVPETVAAGGPPRKARTFRFAFDRVFSPRADQATVFAEVEPFVRSAIDGFAVCVFAYGQTGSGKTHTTLGSPEHPGILGRSLDRVFEAIADLEPRWRFDVHVEMLEIYLEKVYDLLASDDGAPLVACDQGDQVPKIANQTRLPVDSPRAAAAVLAKAQKRRKVGATKSNANSSRSHCIFSLRLNGTDGVETSSGVFNLVDLAGSERLSISGSNDDKRLLKEAQAINSSLAALGNVISALSSTPPASHVPYRDSKLTFLLQPFLGGDAKTLAIINVAPETIHERETLCSLRFAQKVSRCVPTTTSSTSSSAKPMATTTTMTTTTK</sequence>
<dbReference type="GO" id="GO:0008017">
    <property type="term" value="F:microtubule binding"/>
    <property type="evidence" value="ECO:0007669"/>
    <property type="project" value="InterPro"/>
</dbReference>
<dbReference type="InterPro" id="IPR019821">
    <property type="entry name" value="Kinesin_motor_CS"/>
</dbReference>
<evidence type="ECO:0000313" key="8">
    <source>
        <dbReference type="EMBL" id="KAJ8599562.1"/>
    </source>
</evidence>
<dbReference type="Pfam" id="PF00225">
    <property type="entry name" value="Kinesin"/>
    <property type="match status" value="1"/>
</dbReference>
<keyword evidence="4" id="KW-0493">Microtubule</keyword>
<dbReference type="InterPro" id="IPR027640">
    <property type="entry name" value="Kinesin-like_fam"/>
</dbReference>
<dbReference type="Gene3D" id="3.40.850.10">
    <property type="entry name" value="Kinesin motor domain"/>
    <property type="match status" value="1"/>
</dbReference>
<dbReference type="GO" id="GO:0007018">
    <property type="term" value="P:microtubule-based movement"/>
    <property type="evidence" value="ECO:0007669"/>
    <property type="project" value="InterPro"/>
</dbReference>
<organism evidence="8 9">
    <name type="scientific">Chrysophaeum taylorii</name>
    <dbReference type="NCBI Taxonomy" id="2483200"/>
    <lineage>
        <taxon>Eukaryota</taxon>
        <taxon>Sar</taxon>
        <taxon>Stramenopiles</taxon>
        <taxon>Ochrophyta</taxon>
        <taxon>Pelagophyceae</taxon>
        <taxon>Pelagomonadales</taxon>
        <taxon>Pelagomonadaceae</taxon>
        <taxon>Chrysophaeum</taxon>
    </lineage>
</organism>
<evidence type="ECO:0000256" key="1">
    <source>
        <dbReference type="ARBA" id="ARBA00022741"/>
    </source>
</evidence>
<keyword evidence="2 3" id="KW-0067">ATP-binding</keyword>
<dbReference type="PRINTS" id="PR00380">
    <property type="entry name" value="KINESINHEAVY"/>
</dbReference>
<dbReference type="GO" id="GO:0003777">
    <property type="term" value="F:microtubule motor activity"/>
    <property type="evidence" value="ECO:0007669"/>
    <property type="project" value="InterPro"/>
</dbReference>
<feature type="domain" description="Kinesin motor" evidence="7">
    <location>
        <begin position="439"/>
        <end position="775"/>
    </location>
</feature>
<evidence type="ECO:0000256" key="2">
    <source>
        <dbReference type="ARBA" id="ARBA00022840"/>
    </source>
</evidence>
<gene>
    <name evidence="8" type="ORF">CTAYLR_007135</name>
</gene>
<feature type="binding site" evidence="3">
    <location>
        <begin position="535"/>
        <end position="542"/>
    </location>
    <ligand>
        <name>ATP</name>
        <dbReference type="ChEBI" id="CHEBI:30616"/>
    </ligand>
</feature>
<protein>
    <recommendedName>
        <fullName evidence="4">Kinesin-like protein</fullName>
    </recommendedName>
</protein>
<dbReference type="AlphaFoldDB" id="A0AAD7XFP5"/>
<feature type="region of interest" description="Disordered" evidence="6">
    <location>
        <begin position="62"/>
        <end position="91"/>
    </location>
</feature>
<evidence type="ECO:0000256" key="4">
    <source>
        <dbReference type="RuleBase" id="RU000394"/>
    </source>
</evidence>
<evidence type="ECO:0000256" key="6">
    <source>
        <dbReference type="SAM" id="MobiDB-lite"/>
    </source>
</evidence>
<name>A0AAD7XFP5_9STRA</name>
<dbReference type="EMBL" id="JAQMWT010000553">
    <property type="protein sequence ID" value="KAJ8599562.1"/>
    <property type="molecule type" value="Genomic_DNA"/>
</dbReference>
<comment type="caution">
    <text evidence="8">The sequence shown here is derived from an EMBL/GenBank/DDBJ whole genome shotgun (WGS) entry which is preliminary data.</text>
</comment>
<keyword evidence="1 3" id="KW-0547">Nucleotide-binding</keyword>
<proteinExistence type="inferred from homology"/>